<dbReference type="Gene3D" id="3.40.640.10">
    <property type="entry name" value="Type I PLP-dependent aspartate aminotransferase-like (Major domain)"/>
    <property type="match status" value="1"/>
</dbReference>
<dbReference type="InterPro" id="IPR004839">
    <property type="entry name" value="Aminotransferase_I/II_large"/>
</dbReference>
<dbReference type="Pfam" id="PF00155">
    <property type="entry name" value="Aminotran_1_2"/>
    <property type="match status" value="1"/>
</dbReference>
<dbReference type="GO" id="GO:1901605">
    <property type="term" value="P:alpha-amino acid metabolic process"/>
    <property type="evidence" value="ECO:0007669"/>
    <property type="project" value="TreeGrafter"/>
</dbReference>
<gene>
    <name evidence="6" type="ORF">SAMN05216260_12139</name>
</gene>
<proteinExistence type="predicted"/>
<organism evidence="6 7">
    <name type="scientific">Streptomyces griseoaurantiacus</name>
    <dbReference type="NCBI Taxonomy" id="68213"/>
    <lineage>
        <taxon>Bacteria</taxon>
        <taxon>Bacillati</taxon>
        <taxon>Actinomycetota</taxon>
        <taxon>Actinomycetes</taxon>
        <taxon>Kitasatosporales</taxon>
        <taxon>Streptomycetaceae</taxon>
        <taxon>Streptomyces</taxon>
        <taxon>Streptomyces aurantiacus group</taxon>
    </lineage>
</organism>
<protein>
    <submittedName>
        <fullName evidence="6">Hydroxyphenylglycine aminotransferase</fullName>
    </submittedName>
</protein>
<comment type="cofactor">
    <cofactor evidence="1">
        <name>pyridoxal 5'-phosphate</name>
        <dbReference type="ChEBI" id="CHEBI:597326"/>
    </cofactor>
</comment>
<accession>A0A1G7UQQ4</accession>
<evidence type="ECO:0000256" key="2">
    <source>
        <dbReference type="ARBA" id="ARBA00022576"/>
    </source>
</evidence>
<evidence type="ECO:0000256" key="1">
    <source>
        <dbReference type="ARBA" id="ARBA00001933"/>
    </source>
</evidence>
<dbReference type="Gene3D" id="3.90.1150.10">
    <property type="entry name" value="Aspartate Aminotransferase, domain 1"/>
    <property type="match status" value="1"/>
</dbReference>
<dbReference type="CDD" id="cd00609">
    <property type="entry name" value="AAT_like"/>
    <property type="match status" value="1"/>
</dbReference>
<evidence type="ECO:0000256" key="4">
    <source>
        <dbReference type="ARBA" id="ARBA00022898"/>
    </source>
</evidence>
<keyword evidence="3 6" id="KW-0808">Transferase</keyword>
<dbReference type="SUPFAM" id="SSF53383">
    <property type="entry name" value="PLP-dependent transferases"/>
    <property type="match status" value="1"/>
</dbReference>
<keyword evidence="2 6" id="KW-0032">Aminotransferase</keyword>
<evidence type="ECO:0000313" key="6">
    <source>
        <dbReference type="EMBL" id="SDG49882.1"/>
    </source>
</evidence>
<dbReference type="EMBL" id="FNAX01000021">
    <property type="protein sequence ID" value="SDG49882.1"/>
    <property type="molecule type" value="Genomic_DNA"/>
</dbReference>
<dbReference type="PANTHER" id="PTHR42790">
    <property type="entry name" value="AMINOTRANSFERASE"/>
    <property type="match status" value="1"/>
</dbReference>
<name>A0A1G7UQQ4_9ACTN</name>
<evidence type="ECO:0000259" key="5">
    <source>
        <dbReference type="Pfam" id="PF00155"/>
    </source>
</evidence>
<dbReference type="InterPro" id="IPR015422">
    <property type="entry name" value="PyrdxlP-dep_Trfase_small"/>
</dbReference>
<keyword evidence="4" id="KW-0663">Pyridoxal phosphate</keyword>
<dbReference type="GO" id="GO:0008483">
    <property type="term" value="F:transaminase activity"/>
    <property type="evidence" value="ECO:0007669"/>
    <property type="project" value="UniProtKB-KW"/>
</dbReference>
<dbReference type="InterPro" id="IPR015421">
    <property type="entry name" value="PyrdxlP-dep_Trfase_major"/>
</dbReference>
<dbReference type="InterPro" id="IPR050859">
    <property type="entry name" value="Class-I_PLP-dep_aminotransf"/>
</dbReference>
<dbReference type="InterPro" id="IPR015424">
    <property type="entry name" value="PyrdxlP-dep_Trfase"/>
</dbReference>
<dbReference type="PANTHER" id="PTHR42790:SF19">
    <property type="entry name" value="KYNURENINE_ALPHA-AMINOADIPATE AMINOTRANSFERASE, MITOCHONDRIAL"/>
    <property type="match status" value="1"/>
</dbReference>
<dbReference type="Proteomes" id="UP000198614">
    <property type="component" value="Unassembled WGS sequence"/>
</dbReference>
<dbReference type="GO" id="GO:0030170">
    <property type="term" value="F:pyridoxal phosphate binding"/>
    <property type="evidence" value="ECO:0007669"/>
    <property type="project" value="InterPro"/>
</dbReference>
<evidence type="ECO:0000256" key="3">
    <source>
        <dbReference type="ARBA" id="ARBA00022679"/>
    </source>
</evidence>
<evidence type="ECO:0000313" key="7">
    <source>
        <dbReference type="Proteomes" id="UP000198614"/>
    </source>
</evidence>
<sequence length="439" mass="47836">MNGRAPHAPPALEVSRLHSCLADPVLRSVEFLNEVMRRYPDAISFAPGAPHPDTYADLDVERCLSRFLDHAVTEWGHSPSTARRLLYEYGPSRGLINALVADLLRRDHGVEAAEQSVVVTVGAQEAMLLVLRVLIRSTDDLLAVADPCYVGVTGAARMLGVETVPVPEGDGGPRVEALRAACHAARREGRRLRICYVAPDFSNPGGNRMGRRDRERLLELAEAEDFLVLEDNVYGFTAAPGDELPSLKALDRNRRVVHLGTFSKVCFPGVRVGYVVADQEVVTPEGDRTLLADHLARLKTMVTVNTPPLSQAVVAGMLLEHGGSLARRCRARSALYRRNLALLLGGLDRLTEQGLPPGIRWNRPAGGFFVRMRLPVPADDALLARSADAYGVLWTPMAHFHQGPGGTDVLRLSCSYLTPEQITTGVRRLGAFLKGEMGA</sequence>
<feature type="domain" description="Aminotransferase class I/classII large" evidence="5">
    <location>
        <begin position="86"/>
        <end position="429"/>
    </location>
</feature>
<reference evidence="6 7" key="1">
    <citation type="submission" date="2016-10" db="EMBL/GenBank/DDBJ databases">
        <authorList>
            <person name="de Groot N.N."/>
        </authorList>
    </citation>
    <scope>NUCLEOTIDE SEQUENCE [LARGE SCALE GENOMIC DNA]</scope>
    <source>
        <strain evidence="6 7">CGMCC 4.1859</strain>
    </source>
</reference>
<dbReference type="AlphaFoldDB" id="A0A1G7UQQ4"/>